<keyword evidence="3" id="KW-1185">Reference proteome</keyword>
<evidence type="ECO:0000313" key="3">
    <source>
        <dbReference type="Proteomes" id="UP001165283"/>
    </source>
</evidence>
<evidence type="ECO:0008006" key="4">
    <source>
        <dbReference type="Google" id="ProtNLM"/>
    </source>
</evidence>
<comment type="caution">
    <text evidence="2">The sequence shown here is derived from an EMBL/GenBank/DDBJ whole genome shotgun (WGS) entry which is preliminary data.</text>
</comment>
<proteinExistence type="predicted"/>
<accession>A0ABT1A7X4</accession>
<organism evidence="2 3">
    <name type="scientific">Pseudonocardia humida</name>
    <dbReference type="NCBI Taxonomy" id="2800819"/>
    <lineage>
        <taxon>Bacteria</taxon>
        <taxon>Bacillati</taxon>
        <taxon>Actinomycetota</taxon>
        <taxon>Actinomycetes</taxon>
        <taxon>Pseudonocardiales</taxon>
        <taxon>Pseudonocardiaceae</taxon>
        <taxon>Pseudonocardia</taxon>
    </lineage>
</organism>
<sequence>MSGVFDVGDLADVPGPGRRGVLLTARADLDMATEEVARAQIAASVGASTGAVLLDLALVFVGAAAVRCIEDAVDRAPAVAVVGAPRWLAELVGAGIGPLPFTRTVREAVAVLRAATRGPVPPAGRTAPVHPTCGARRSTDR</sequence>
<feature type="region of interest" description="Disordered" evidence="1">
    <location>
        <begin position="121"/>
        <end position="141"/>
    </location>
</feature>
<dbReference type="EMBL" id="JAGSOV010000062">
    <property type="protein sequence ID" value="MCO1659125.1"/>
    <property type="molecule type" value="Genomic_DNA"/>
</dbReference>
<name>A0ABT1A7X4_9PSEU</name>
<dbReference type="Proteomes" id="UP001165283">
    <property type="component" value="Unassembled WGS sequence"/>
</dbReference>
<evidence type="ECO:0000313" key="2">
    <source>
        <dbReference type="EMBL" id="MCO1659125.1"/>
    </source>
</evidence>
<gene>
    <name evidence="2" type="ORF">KDL28_29050</name>
</gene>
<protein>
    <recommendedName>
        <fullName evidence="4">STAS domain-containing protein</fullName>
    </recommendedName>
</protein>
<reference evidence="2" key="1">
    <citation type="submission" date="2021-04" db="EMBL/GenBank/DDBJ databases">
        <title>Pseudonocardia sp. nov., isolated from sandy soil of mangrove forest.</title>
        <authorList>
            <person name="Zan Z."/>
            <person name="Huang R."/>
            <person name="Liu W."/>
        </authorList>
    </citation>
    <scope>NUCLEOTIDE SEQUENCE</scope>
    <source>
        <strain evidence="2">S2-4</strain>
    </source>
</reference>
<evidence type="ECO:0000256" key="1">
    <source>
        <dbReference type="SAM" id="MobiDB-lite"/>
    </source>
</evidence>
<dbReference type="RefSeq" id="WP_252443785.1">
    <property type="nucleotide sequence ID" value="NZ_JAGSOV010000062.1"/>
</dbReference>